<feature type="domain" description="Protein Lines C-terminal" evidence="2">
    <location>
        <begin position="516"/>
        <end position="543"/>
    </location>
</feature>
<proteinExistence type="predicted"/>
<reference evidence="3" key="1">
    <citation type="journal article" date="2020" name="Fungal Divers.">
        <title>Resolving the Mortierellaceae phylogeny through synthesis of multi-gene phylogenetics and phylogenomics.</title>
        <authorList>
            <person name="Vandepol N."/>
            <person name="Liber J."/>
            <person name="Desiro A."/>
            <person name="Na H."/>
            <person name="Kennedy M."/>
            <person name="Barry K."/>
            <person name="Grigoriev I.V."/>
            <person name="Miller A.N."/>
            <person name="O'Donnell K."/>
            <person name="Stajich J.E."/>
            <person name="Bonito G."/>
        </authorList>
    </citation>
    <scope>NUCLEOTIDE SEQUENCE</scope>
    <source>
        <strain evidence="3">NVP1</strain>
    </source>
</reference>
<feature type="region of interest" description="Disordered" evidence="1">
    <location>
        <begin position="480"/>
        <end position="505"/>
    </location>
</feature>
<dbReference type="PANTHER" id="PTHR16057">
    <property type="entry name" value="WINS1, 2 PROTEIN"/>
    <property type="match status" value="1"/>
</dbReference>
<dbReference type="InterPro" id="IPR016024">
    <property type="entry name" value="ARM-type_fold"/>
</dbReference>
<keyword evidence="4" id="KW-1185">Reference proteome</keyword>
<comment type="caution">
    <text evidence="3">The sequence shown here is derived from an EMBL/GenBank/DDBJ whole genome shotgun (WGS) entry which is preliminary data.</text>
</comment>
<dbReference type="Pfam" id="PF14695">
    <property type="entry name" value="LINES_C"/>
    <property type="match status" value="1"/>
</dbReference>
<dbReference type="InterPro" id="IPR029415">
    <property type="entry name" value="Lines_C"/>
</dbReference>
<dbReference type="SUPFAM" id="SSF48371">
    <property type="entry name" value="ARM repeat"/>
    <property type="match status" value="1"/>
</dbReference>
<gene>
    <name evidence="3" type="ORF">BG006_004872</name>
</gene>
<dbReference type="Proteomes" id="UP000696485">
    <property type="component" value="Unassembled WGS sequence"/>
</dbReference>
<sequence length="561" mass="62736">MTEKVLLSIEQVDENRLADIGSLHAQYVIYRLLKAVLLLDTRHKNANIAHKDAFLRALFSKLIAPECPILVKRAILELYHALLKDHRQLLEDECGNWQDHPAGTIFQHLSSPDMWTLVQNLLKEPLLQHVTLVLLIDIEKARTRLDTRTVPGMTRSVHICHGAILGCMPQLLCIDQFAPTVLAKLLESIGTIISPTNVSSTASSEAITTLAPNHNTFSIKVPLLVLSKLGSLAKEAVMKLHGRDPTVEHSFQAWTYTNFIQSEHLGDDASSSVTTVLSSTGNICQLGKVLLTSIVAIQDVAIHEFSKETFSSPHGPSSSFKMYDQLAEAIPALDTFLHAWVGPQTLQLIFRICGEDDTNVAWFLKIGAVIQQRFETWMALFEQYRTSHTPPPSSVQALSVLGNFVHRIYTHLHHHVHPAEALFTFLGSIGYDPQTLLDLLMTLDGHSGGMLGALMAILRMLTEDPVDQQKLRTRWQEALEQGHYGEDDENDDDDDDDDDDDEDEEECGYSLWHVEACLGQLATQIHTLDQKGLFPYNPKPLLLVLHRTQELLAKELNDSCV</sequence>
<protein>
    <recommendedName>
        <fullName evidence="2">Protein Lines C-terminal domain-containing protein</fullName>
    </recommendedName>
</protein>
<evidence type="ECO:0000313" key="4">
    <source>
        <dbReference type="Proteomes" id="UP000696485"/>
    </source>
</evidence>
<feature type="compositionally biased region" description="Acidic residues" evidence="1">
    <location>
        <begin position="486"/>
        <end position="505"/>
    </location>
</feature>
<dbReference type="InterPro" id="IPR024875">
    <property type="entry name" value="Protein_Lines"/>
</dbReference>
<dbReference type="PANTHER" id="PTHR16057:SF1">
    <property type="entry name" value="PROTEIN LINES HOMOLOG 1"/>
    <property type="match status" value="1"/>
</dbReference>
<dbReference type="AlphaFoldDB" id="A0A9P5VMN6"/>
<evidence type="ECO:0000256" key="1">
    <source>
        <dbReference type="SAM" id="MobiDB-lite"/>
    </source>
</evidence>
<evidence type="ECO:0000313" key="3">
    <source>
        <dbReference type="EMBL" id="KAF9332256.1"/>
    </source>
</evidence>
<dbReference type="EMBL" id="JAAAUY010000271">
    <property type="protein sequence ID" value="KAF9332256.1"/>
    <property type="molecule type" value="Genomic_DNA"/>
</dbReference>
<organism evidence="3 4">
    <name type="scientific">Podila minutissima</name>
    <dbReference type="NCBI Taxonomy" id="64525"/>
    <lineage>
        <taxon>Eukaryota</taxon>
        <taxon>Fungi</taxon>
        <taxon>Fungi incertae sedis</taxon>
        <taxon>Mucoromycota</taxon>
        <taxon>Mortierellomycotina</taxon>
        <taxon>Mortierellomycetes</taxon>
        <taxon>Mortierellales</taxon>
        <taxon>Mortierellaceae</taxon>
        <taxon>Podila</taxon>
    </lineage>
</organism>
<name>A0A9P5VMN6_9FUNG</name>
<evidence type="ECO:0000259" key="2">
    <source>
        <dbReference type="Pfam" id="PF14695"/>
    </source>
</evidence>
<accession>A0A9P5VMN6</accession>